<feature type="signal peptide" evidence="1">
    <location>
        <begin position="1"/>
        <end position="16"/>
    </location>
</feature>
<dbReference type="AlphaFoldDB" id="A9NSG7"/>
<evidence type="ECO:0000256" key="1">
    <source>
        <dbReference type="SAM" id="SignalP"/>
    </source>
</evidence>
<organism evidence="2">
    <name type="scientific">Picea sitchensis</name>
    <name type="common">Sitka spruce</name>
    <name type="synonym">Pinus sitchensis</name>
    <dbReference type="NCBI Taxonomy" id="3332"/>
    <lineage>
        <taxon>Eukaryota</taxon>
        <taxon>Viridiplantae</taxon>
        <taxon>Streptophyta</taxon>
        <taxon>Embryophyta</taxon>
        <taxon>Tracheophyta</taxon>
        <taxon>Spermatophyta</taxon>
        <taxon>Pinopsida</taxon>
        <taxon>Pinidae</taxon>
        <taxon>Conifers I</taxon>
        <taxon>Pinales</taxon>
        <taxon>Pinaceae</taxon>
        <taxon>Picea</taxon>
    </lineage>
</organism>
<evidence type="ECO:0000313" key="2">
    <source>
        <dbReference type="EMBL" id="ABK23578.1"/>
    </source>
</evidence>
<proteinExistence type="evidence at transcript level"/>
<accession>A9NSG7</accession>
<keyword evidence="1" id="KW-0732">Signal</keyword>
<dbReference type="EMBL" id="EF084256">
    <property type="protein sequence ID" value="ABK23578.1"/>
    <property type="molecule type" value="mRNA"/>
</dbReference>
<name>A9NSG7_PICSI</name>
<protein>
    <submittedName>
        <fullName evidence="2">Uncharacterized protein</fullName>
    </submittedName>
</protein>
<sequence length="56" mass="6106">MFSAGLVLSIYAYCSSVLIDMINCLLSDTSGICNFLMSINLPEANLGPLYGRSLHY</sequence>
<feature type="chain" id="PRO_5002741246" evidence="1">
    <location>
        <begin position="17"/>
        <end position="56"/>
    </location>
</feature>
<reference evidence="2" key="1">
    <citation type="journal article" date="2008" name="BMC Genomics">
        <title>A conifer genomics resource of 200,000 spruce (Picea spp.) ESTs and 6,464 high-quality, sequence-finished full-length cDNAs for Sitka spruce (Picea sitchensis).</title>
        <authorList>
            <person name="Ralph S.G."/>
            <person name="Chun H.J."/>
            <person name="Kolosova N."/>
            <person name="Cooper D."/>
            <person name="Oddy C."/>
            <person name="Ritland C.E."/>
            <person name="Kirkpatrick R."/>
            <person name="Moore R."/>
            <person name="Barber S."/>
            <person name="Holt R.A."/>
            <person name="Jones S.J."/>
            <person name="Marra M.A."/>
            <person name="Douglas C.J."/>
            <person name="Ritland K."/>
            <person name="Bohlmann J."/>
        </authorList>
    </citation>
    <scope>NUCLEOTIDE SEQUENCE</scope>
    <source>
        <tissue evidence="2">Green portion of the leader tissue</tissue>
    </source>
</reference>